<feature type="domain" description="RecBCD enzyme subunit RecD N-terminal" evidence="14">
    <location>
        <begin position="29"/>
        <end position="154"/>
    </location>
</feature>
<dbReference type="EC" id="5.6.2.3" evidence="11"/>
<dbReference type="Proteomes" id="UP001170481">
    <property type="component" value="Unassembled WGS sequence"/>
</dbReference>
<dbReference type="PANTHER" id="PTHR43788:SF6">
    <property type="entry name" value="DNA HELICASE B"/>
    <property type="match status" value="1"/>
</dbReference>
<keyword evidence="4 11" id="KW-0378">Hydrolase</keyword>
<keyword evidence="2 11" id="KW-0547">Nucleotide-binding</keyword>
<feature type="binding site" evidence="11">
    <location>
        <begin position="226"/>
        <end position="233"/>
    </location>
    <ligand>
        <name>ATP</name>
        <dbReference type="ChEBI" id="CHEBI:30616"/>
    </ligand>
</feature>
<dbReference type="GO" id="GO:0009338">
    <property type="term" value="C:exodeoxyribonuclease V complex"/>
    <property type="evidence" value="ECO:0007669"/>
    <property type="project" value="InterPro"/>
</dbReference>
<dbReference type="HAMAP" id="MF_01487">
    <property type="entry name" value="RecD"/>
    <property type="match status" value="1"/>
</dbReference>
<dbReference type="Gene3D" id="1.10.10.1020">
    <property type="entry name" value="RecBCD complex, subunit RecD, N-terminal domain"/>
    <property type="match status" value="1"/>
</dbReference>
<dbReference type="InterPro" id="IPR027417">
    <property type="entry name" value="P-loop_NTPase"/>
</dbReference>
<evidence type="ECO:0000313" key="16">
    <source>
        <dbReference type="Proteomes" id="UP001170481"/>
    </source>
</evidence>
<sequence length="720" mass="77833">MSVPTQQHSAAPDAPTADTLLATLGLWVELGWLRRVDAHLVRFMARHVPEAPASVLLAAALASHQLGRGHVCLSLSRALAEPRATLSLPPLEQSEAHLAEVSVALPEAFLADLDAGRWAEQLAASRLVSVLAQADSPAGHLPLRPLVLVGERLYLRRYWQAEREVAAGLRARMGPSEEGETRISDALGERLRELFASNRPDPHGEPDWQKLACALALRQRLTVISGGPGTGKTTTVTRLLALLQAQALAGGTDGAEGELESDETGHPHERRALDIRLVAPTGKAAARLSESIRGAVAKLEVPDAVRAAIPREASTVHRLLGARPDSRHFRHHAGNPLALDLLVVDEASMVDLDLMAALLGALPAHARLILLGDKDQLASVEAGAVLGDLCEHALPPRYSPALCVDLSRLTGETLEQAIAAPEAAEGQPAGDSQEAPQVSSATRGRLADHVVVLQKSYRFSADSGIGALARASNAGDRQALRDVWKAGYRDIAWLKLSGPEDRDLEKLVVNGYRPALEAVRERRPAREVIDLLLEFQLLCALRRGPYGVDGLNQRVARVLMRRGLIDDERGWYAGRPVMVTRNDRALGLYNGDVGITLPDPAAGGRLRVFFPVEEEATSDAERDGQDTDIQRFHRGVRAVLPSRLEAVETVFAMTVHKSQGSEFRHVLFVLPEGANPILTRELVYTGITRAKSRVTLAGTRRETLEGAIERRVVRASGLVL</sequence>
<organism evidence="15 16">
    <name type="scientific">Cobetia amphilecti</name>
    <dbReference type="NCBI Taxonomy" id="1055104"/>
    <lineage>
        <taxon>Bacteria</taxon>
        <taxon>Pseudomonadati</taxon>
        <taxon>Pseudomonadota</taxon>
        <taxon>Gammaproteobacteria</taxon>
        <taxon>Oceanospirillales</taxon>
        <taxon>Halomonadaceae</taxon>
        <taxon>Cobetia</taxon>
    </lineage>
</organism>
<evidence type="ECO:0000259" key="13">
    <source>
        <dbReference type="Pfam" id="PF13538"/>
    </source>
</evidence>
<dbReference type="InterPro" id="IPR049550">
    <property type="entry name" value="RecD_N"/>
</dbReference>
<dbReference type="Pfam" id="PF21185">
    <property type="entry name" value="RecD_N"/>
    <property type="match status" value="1"/>
</dbReference>
<evidence type="ECO:0000313" key="15">
    <source>
        <dbReference type="EMBL" id="MDO6672756.1"/>
    </source>
</evidence>
<dbReference type="Pfam" id="PF13245">
    <property type="entry name" value="AAA_19"/>
    <property type="match status" value="1"/>
</dbReference>
<dbReference type="PANTHER" id="PTHR43788">
    <property type="entry name" value="DNA2/NAM7 HELICASE FAMILY MEMBER"/>
    <property type="match status" value="1"/>
</dbReference>
<dbReference type="Pfam" id="PF13538">
    <property type="entry name" value="UvrD_C_2"/>
    <property type="match status" value="1"/>
</dbReference>
<dbReference type="GO" id="GO:0000724">
    <property type="term" value="P:double-strand break repair via homologous recombination"/>
    <property type="evidence" value="ECO:0007669"/>
    <property type="project" value="UniProtKB-UniRule"/>
</dbReference>
<feature type="domain" description="UvrD-like helicase C-terminal" evidence="13">
    <location>
        <begin position="650"/>
        <end position="696"/>
    </location>
</feature>
<accession>A0AAP4X1B3</accession>
<evidence type="ECO:0000256" key="6">
    <source>
        <dbReference type="ARBA" id="ARBA00022839"/>
    </source>
</evidence>
<dbReference type="SUPFAM" id="SSF52540">
    <property type="entry name" value="P-loop containing nucleoside triphosphate hydrolases"/>
    <property type="match status" value="1"/>
</dbReference>
<evidence type="ECO:0000256" key="5">
    <source>
        <dbReference type="ARBA" id="ARBA00022806"/>
    </source>
</evidence>
<dbReference type="InterPro" id="IPR041851">
    <property type="entry name" value="RecD_N_sf"/>
</dbReference>
<evidence type="ECO:0000256" key="4">
    <source>
        <dbReference type="ARBA" id="ARBA00022801"/>
    </source>
</evidence>
<evidence type="ECO:0000256" key="12">
    <source>
        <dbReference type="SAM" id="MobiDB-lite"/>
    </source>
</evidence>
<dbReference type="GO" id="GO:0017116">
    <property type="term" value="F:single-stranded DNA helicase activity"/>
    <property type="evidence" value="ECO:0007669"/>
    <property type="project" value="TreeGrafter"/>
</dbReference>
<comment type="subunit">
    <text evidence="11">Heterotrimer of RecB, RecC and RecD. All subunits contribute to DNA-binding.</text>
</comment>
<protein>
    <recommendedName>
        <fullName evidence="11">RecBCD enzyme subunit RecD</fullName>
        <ecNumber evidence="11">5.6.2.3</ecNumber>
    </recommendedName>
    <alternativeName>
        <fullName evidence="11">DNA 5'-3' helicase subunit RecD</fullName>
    </alternativeName>
    <alternativeName>
        <fullName evidence="11">Exonuclease V subunit RecD</fullName>
        <shortName evidence="11">ExoV subunit RecD</shortName>
    </alternativeName>
    <alternativeName>
        <fullName evidence="11">Helicase/nuclease RecBCD subunit RecD</fullName>
    </alternativeName>
</protein>
<evidence type="ECO:0000256" key="3">
    <source>
        <dbReference type="ARBA" id="ARBA00022763"/>
    </source>
</evidence>
<dbReference type="AlphaFoldDB" id="A0AAP4X1B3"/>
<evidence type="ECO:0000256" key="11">
    <source>
        <dbReference type="HAMAP-Rule" id="MF_01487"/>
    </source>
</evidence>
<dbReference type="InterPro" id="IPR027785">
    <property type="entry name" value="UvrD-like_helicase_C"/>
</dbReference>
<keyword evidence="7 11" id="KW-0067">ATP-binding</keyword>
<evidence type="ECO:0000256" key="1">
    <source>
        <dbReference type="ARBA" id="ARBA00022722"/>
    </source>
</evidence>
<keyword evidence="3 11" id="KW-0227">DNA damage</keyword>
<evidence type="ECO:0000259" key="14">
    <source>
        <dbReference type="Pfam" id="PF21185"/>
    </source>
</evidence>
<keyword evidence="10 11" id="KW-0413">Isomerase</keyword>
<evidence type="ECO:0000256" key="10">
    <source>
        <dbReference type="ARBA" id="ARBA00023235"/>
    </source>
</evidence>
<comment type="caution">
    <text evidence="15">The sequence shown here is derived from an EMBL/GenBank/DDBJ whole genome shotgun (WGS) entry which is preliminary data.</text>
</comment>
<comment type="function">
    <text evidence="11">A helicase/nuclease that prepares dsDNA breaks (DSB) for recombinational DNA repair. Binds to DSBs and unwinds DNA via a highly rapid and processive ATP-dependent bidirectional helicase activity. Unwinds dsDNA until it encounters a Chi (crossover hotspot instigator) sequence from the 3' direction. Cuts ssDNA a few nucleotides 3' to the Chi site. The properties and activities of the enzyme are changed at Chi. The Chi-altered holoenzyme produces a long 3'-ssDNA overhang and facilitates RecA-binding to the ssDNA for homologous DNA recombination and repair. Holoenzyme degrades any linearized DNA that is unable to undergo homologous recombination. In the holoenzyme this subunit has ssDNA-dependent ATPase and 5'-3' helicase activity. When added to pre-assembled RecBC greatly stimulates nuclease activity and augments holoenzyme processivity. Negatively regulates the RecA-loading ability of RecBCD.</text>
</comment>
<keyword evidence="5 11" id="KW-0347">Helicase</keyword>
<gene>
    <name evidence="11 15" type="primary">recD</name>
    <name evidence="15" type="ORF">Q4535_11580</name>
</gene>
<keyword evidence="1 11" id="KW-0540">Nuclease</keyword>
<dbReference type="Gene3D" id="3.40.50.300">
    <property type="entry name" value="P-loop containing nucleotide triphosphate hydrolases"/>
    <property type="match status" value="3"/>
</dbReference>
<evidence type="ECO:0000256" key="7">
    <source>
        <dbReference type="ARBA" id="ARBA00022840"/>
    </source>
</evidence>
<dbReference type="GO" id="GO:0003677">
    <property type="term" value="F:DNA binding"/>
    <property type="evidence" value="ECO:0007669"/>
    <property type="project" value="UniProtKB-UniRule"/>
</dbReference>
<comment type="miscellaneous">
    <text evidence="11">In the RecBCD complex, RecB has a slow 3'-5' helicase, an exonuclease activity and loads RecA onto ssDNA, RecD has a fast 5'-3' helicase activity, while RecC stimulates the ATPase and processivity of the RecB helicase and contributes to recognition of the Chi site.</text>
</comment>
<comment type="catalytic activity">
    <reaction evidence="11">
        <text>ATP + H2O = ADP + phosphate + H(+)</text>
        <dbReference type="Rhea" id="RHEA:13065"/>
        <dbReference type="ChEBI" id="CHEBI:15377"/>
        <dbReference type="ChEBI" id="CHEBI:15378"/>
        <dbReference type="ChEBI" id="CHEBI:30616"/>
        <dbReference type="ChEBI" id="CHEBI:43474"/>
        <dbReference type="ChEBI" id="CHEBI:456216"/>
        <dbReference type="EC" id="5.6.2.3"/>
    </reaction>
</comment>
<dbReference type="InterPro" id="IPR050534">
    <property type="entry name" value="Coronavir_polyprotein_1ab"/>
</dbReference>
<dbReference type="GO" id="GO:0008854">
    <property type="term" value="F:exodeoxyribonuclease V activity"/>
    <property type="evidence" value="ECO:0007669"/>
    <property type="project" value="InterPro"/>
</dbReference>
<name>A0AAP4X1B3_9GAMM</name>
<dbReference type="InterPro" id="IPR006344">
    <property type="entry name" value="RecD"/>
</dbReference>
<dbReference type="GO" id="GO:0043139">
    <property type="term" value="F:5'-3' DNA helicase activity"/>
    <property type="evidence" value="ECO:0007669"/>
    <property type="project" value="UniProtKB-UniRule"/>
</dbReference>
<evidence type="ECO:0000256" key="8">
    <source>
        <dbReference type="ARBA" id="ARBA00023125"/>
    </source>
</evidence>
<comment type="similarity">
    <text evidence="11">Belongs to the RecD family.</text>
</comment>
<dbReference type="GO" id="GO:0005524">
    <property type="term" value="F:ATP binding"/>
    <property type="evidence" value="ECO:0007669"/>
    <property type="project" value="UniProtKB-UniRule"/>
</dbReference>
<proteinExistence type="inferred from homology"/>
<keyword evidence="6 11" id="KW-0269">Exonuclease</keyword>
<dbReference type="CDD" id="cd18809">
    <property type="entry name" value="SF1_C_RecD"/>
    <property type="match status" value="1"/>
</dbReference>
<reference evidence="15" key="1">
    <citation type="submission" date="2023-07" db="EMBL/GenBank/DDBJ databases">
        <title>Genome content predicts the carbon catabolic preferences of heterotrophic bacteria.</title>
        <authorList>
            <person name="Gralka M."/>
        </authorList>
    </citation>
    <scope>NUCLEOTIDE SEQUENCE</scope>
    <source>
        <strain evidence="15">C2R13</strain>
    </source>
</reference>
<evidence type="ECO:0000256" key="2">
    <source>
        <dbReference type="ARBA" id="ARBA00022741"/>
    </source>
</evidence>
<keyword evidence="9 11" id="KW-0234">DNA repair</keyword>
<dbReference type="NCBIfam" id="TIGR01447">
    <property type="entry name" value="recD"/>
    <property type="match status" value="1"/>
</dbReference>
<keyword evidence="8 11" id="KW-0238">DNA-binding</keyword>
<feature type="region of interest" description="Disordered" evidence="12">
    <location>
        <begin position="422"/>
        <end position="442"/>
    </location>
</feature>
<dbReference type="CDD" id="cd17933">
    <property type="entry name" value="DEXSc_RecD-like"/>
    <property type="match status" value="1"/>
</dbReference>
<dbReference type="EMBL" id="JAUORK010000015">
    <property type="protein sequence ID" value="MDO6672756.1"/>
    <property type="molecule type" value="Genomic_DNA"/>
</dbReference>
<evidence type="ECO:0000256" key="9">
    <source>
        <dbReference type="ARBA" id="ARBA00023204"/>
    </source>
</evidence>